<dbReference type="PANTHER" id="PTHR31645:SF3">
    <property type="entry name" value="OLIGOPEPTIDE TRANSPORTER"/>
    <property type="match status" value="1"/>
</dbReference>
<name>A0A7C8QE40_ORBOL</name>
<evidence type="ECO:0000256" key="8">
    <source>
        <dbReference type="SAM" id="Phobius"/>
    </source>
</evidence>
<reference evidence="9 10" key="1">
    <citation type="submission" date="2019-06" db="EMBL/GenBank/DDBJ databases">
        <authorList>
            <person name="Palmer J.M."/>
        </authorList>
    </citation>
    <scope>NUCLEOTIDE SEQUENCE [LARGE SCALE GENOMIC DNA]</scope>
    <source>
        <strain evidence="9 10">TWF106</strain>
    </source>
</reference>
<feature type="region of interest" description="Disordered" evidence="7">
    <location>
        <begin position="1"/>
        <end position="21"/>
    </location>
</feature>
<feature type="transmembrane region" description="Helical" evidence="8">
    <location>
        <begin position="323"/>
        <end position="343"/>
    </location>
</feature>
<dbReference type="InterPro" id="IPR045035">
    <property type="entry name" value="YSL-like"/>
</dbReference>
<dbReference type="NCBIfam" id="TIGR00728">
    <property type="entry name" value="OPT_sfam"/>
    <property type="match status" value="1"/>
</dbReference>
<keyword evidence="6 8" id="KW-0472">Membrane</keyword>
<evidence type="ECO:0000256" key="5">
    <source>
        <dbReference type="ARBA" id="ARBA00022989"/>
    </source>
</evidence>
<feature type="transmembrane region" description="Helical" evidence="8">
    <location>
        <begin position="717"/>
        <end position="743"/>
    </location>
</feature>
<feature type="transmembrane region" description="Helical" evidence="8">
    <location>
        <begin position="228"/>
        <end position="249"/>
    </location>
</feature>
<feature type="transmembrane region" description="Helical" evidence="8">
    <location>
        <begin position="749"/>
        <end position="776"/>
    </location>
</feature>
<evidence type="ECO:0000256" key="1">
    <source>
        <dbReference type="ARBA" id="ARBA00004141"/>
    </source>
</evidence>
<accession>A0A7C8QE40</accession>
<gene>
    <name evidence="9" type="ORF">TWF106_000571</name>
</gene>
<keyword evidence="5 8" id="KW-1133">Transmembrane helix</keyword>
<dbReference type="Proteomes" id="UP000472727">
    <property type="component" value="Unassembled WGS sequence"/>
</dbReference>
<dbReference type="Pfam" id="PF03169">
    <property type="entry name" value="OPT"/>
    <property type="match status" value="1"/>
</dbReference>
<dbReference type="InterPro" id="IPR004813">
    <property type="entry name" value="OPT"/>
</dbReference>
<feature type="transmembrane region" description="Helical" evidence="8">
    <location>
        <begin position="195"/>
        <end position="216"/>
    </location>
</feature>
<comment type="subcellular location">
    <subcellularLocation>
        <location evidence="1">Membrane</location>
        <topology evidence="1">Multi-pass membrane protein</topology>
    </subcellularLocation>
</comment>
<protein>
    <recommendedName>
        <fullName evidence="11">Oligopeptide transporter</fullName>
    </recommendedName>
</protein>
<keyword evidence="3" id="KW-0813">Transport</keyword>
<comment type="similarity">
    <text evidence="2">Belongs to the oligopeptide OPT transporter family.</text>
</comment>
<dbReference type="PANTHER" id="PTHR31645">
    <property type="entry name" value="OLIGOPEPTIDE TRANSPORTER YGL114W-RELATED"/>
    <property type="match status" value="1"/>
</dbReference>
<evidence type="ECO:0000256" key="6">
    <source>
        <dbReference type="ARBA" id="ARBA00023136"/>
    </source>
</evidence>
<feature type="transmembrane region" description="Helical" evidence="8">
    <location>
        <begin position="521"/>
        <end position="539"/>
    </location>
</feature>
<feature type="transmembrane region" description="Helical" evidence="8">
    <location>
        <begin position="355"/>
        <end position="375"/>
    </location>
</feature>
<evidence type="ECO:0000256" key="4">
    <source>
        <dbReference type="ARBA" id="ARBA00022692"/>
    </source>
</evidence>
<sequence>MVICNQPNGGPQSSSPSECRGEIWRTSPAMSEKQVEDIEASRLPTTYSGPAIDGTVNEPTIEKRDSIVPSEGVPDDLKEELEQAHIDVYAPFPIDENAKEEGNILTIRALFVGCVLGALVNASNVYLGLKTGTDDYFLDDYDDSDTTVSDIARWTFTANMLGALGGFAIIKLISLTKIPWIGGYFGPMENNIVQTAATAAGGLGTIFVSAVPALYQMNLLSKNPADDYWKLISFTAVSAYFGFTFAVPLRKFFIIHIARELNLVYPTASATALTIRSMHLSTGGLESAKKRIKGLSIAFIFAFIQRVVSQYAIGILWDWHIFWWIYTWGGKGAIALVNWGWYLEWTPAFIGSGMLVGLNAAYSFLAGSIIAWGIIGPTLVAYDAAFCQRASENYPDMWNCNGLRLADPKNAPSPRYWMIWPGVLLMMAVSFAELAVNYKIIGKAFGVATTMGAKRLNSFIERHGKSNKFISKIAARPISADTVQDPSPKEDQVPAWMWGIGCIGVIILTCVVLGLQYQFPVGYSILSLILGLFFALLAIQCTGATDITPITTVSKASQLIMGGVTKGQGTAMHTAQLYNLMSGAVAAGAASQSTDLVNDFKVGFLLRTPPRVQWYAQGVGSFVSIWLAPSIFVLFTKAYPCIVDLELSDSCDFLAPSVSAWRAVAVAMTDPSFPIPTSSGIFAIVISIVGVLVVIGRHYLNSTGHTKAAKFMPNMMVLGLGFLLPQTQYSTAMCIGATIAFLWQKKWPLGFEIYCFSIAAGLIAGEGIGGVINALFQVVNISGNTLGTNVGCPDHSC</sequence>
<dbReference type="GO" id="GO:0000329">
    <property type="term" value="C:fungal-type vacuole membrane"/>
    <property type="evidence" value="ECO:0007669"/>
    <property type="project" value="TreeGrafter"/>
</dbReference>
<feature type="transmembrane region" description="Helical" evidence="8">
    <location>
        <begin position="295"/>
        <end position="317"/>
    </location>
</feature>
<evidence type="ECO:0000256" key="7">
    <source>
        <dbReference type="SAM" id="MobiDB-lite"/>
    </source>
</evidence>
<evidence type="ECO:0000256" key="2">
    <source>
        <dbReference type="ARBA" id="ARBA00008807"/>
    </source>
</evidence>
<feature type="transmembrane region" description="Helical" evidence="8">
    <location>
        <begin position="109"/>
        <end position="129"/>
    </location>
</feature>
<feature type="transmembrane region" description="Helical" evidence="8">
    <location>
        <begin position="678"/>
        <end position="696"/>
    </location>
</feature>
<evidence type="ECO:0000313" key="9">
    <source>
        <dbReference type="EMBL" id="KAF3206866.1"/>
    </source>
</evidence>
<feature type="transmembrane region" description="Helical" evidence="8">
    <location>
        <begin position="614"/>
        <end position="635"/>
    </location>
</feature>
<evidence type="ECO:0000313" key="10">
    <source>
        <dbReference type="Proteomes" id="UP000472727"/>
    </source>
</evidence>
<dbReference type="GO" id="GO:0035673">
    <property type="term" value="F:oligopeptide transmembrane transporter activity"/>
    <property type="evidence" value="ECO:0007669"/>
    <property type="project" value="InterPro"/>
</dbReference>
<dbReference type="EMBL" id="WIWS01000105">
    <property type="protein sequence ID" value="KAF3206866.1"/>
    <property type="molecule type" value="Genomic_DNA"/>
</dbReference>
<keyword evidence="4 8" id="KW-0812">Transmembrane</keyword>
<feature type="transmembrane region" description="Helical" evidence="8">
    <location>
        <begin position="495"/>
        <end position="515"/>
    </location>
</feature>
<evidence type="ECO:0008006" key="11">
    <source>
        <dbReference type="Google" id="ProtNLM"/>
    </source>
</evidence>
<organism evidence="9 10">
    <name type="scientific">Orbilia oligospora</name>
    <name type="common">Nematode-trapping fungus</name>
    <name type="synonym">Arthrobotrys oligospora</name>
    <dbReference type="NCBI Taxonomy" id="2813651"/>
    <lineage>
        <taxon>Eukaryota</taxon>
        <taxon>Fungi</taxon>
        <taxon>Dikarya</taxon>
        <taxon>Ascomycota</taxon>
        <taxon>Pezizomycotina</taxon>
        <taxon>Orbiliomycetes</taxon>
        <taxon>Orbiliales</taxon>
        <taxon>Orbiliaceae</taxon>
        <taxon>Orbilia</taxon>
    </lineage>
</organism>
<proteinExistence type="inferred from homology"/>
<dbReference type="AlphaFoldDB" id="A0A7C8QE40"/>
<evidence type="ECO:0000256" key="3">
    <source>
        <dbReference type="ARBA" id="ARBA00022448"/>
    </source>
</evidence>
<comment type="caution">
    <text evidence="9">The sequence shown here is derived from an EMBL/GenBank/DDBJ whole genome shotgun (WGS) entry which is preliminary data.</text>
</comment>
<feature type="transmembrane region" description="Helical" evidence="8">
    <location>
        <begin position="151"/>
        <end position="174"/>
    </location>
</feature>
<feature type="transmembrane region" description="Helical" evidence="8">
    <location>
        <begin position="417"/>
        <end position="436"/>
    </location>
</feature>
<feature type="compositionally biased region" description="Low complexity" evidence="7">
    <location>
        <begin position="1"/>
        <end position="17"/>
    </location>
</feature>